<gene>
    <name evidence="3" type="ORF">FHS03_000588</name>
</gene>
<reference evidence="3 4" key="1">
    <citation type="submission" date="2020-08" db="EMBL/GenBank/DDBJ databases">
        <title>Genomic Encyclopedia of Type Strains, Phase III (KMG-III): the genomes of soil and plant-associated and newly described type strains.</title>
        <authorList>
            <person name="Whitman W."/>
        </authorList>
    </citation>
    <scope>NUCLEOTIDE SEQUENCE [LARGE SCALE GENOMIC DNA]</scope>
    <source>
        <strain evidence="3 4">CECT 8897</strain>
    </source>
</reference>
<evidence type="ECO:0000259" key="2">
    <source>
        <dbReference type="Pfam" id="PF11726"/>
    </source>
</evidence>
<sequence>MNIQQNDNSFRAHAGDDISVKAMYQQITFDLDLDLLTGNPEIMEITEGFLNPLVKIEEFVHRAIESNDPIYNFGIIDPYDPEVGLSELGQAIIPFFSSMAECYDTRFDYSEYVNAFFQSLTTQYKNFNLSYGGLLLDIPGEVRTEFFNGLVTKIRETCSTKDFARKIVLRRFKSKENYNRALDFIEALFKKTSRILVLRVDFGYRAAVRGEINEISAAKHRDDFLNNTRSNAVFKNLLGYIWKFEYGKTKGHHYHFAFFYDGARVWKDSFRADQIGKCWEKITRGWGTYYNCNRSKCKYKYIGIGMINHDDIEMRENLKKAVSYLTKKDQYLRKRLSKKMKTFQTSNFPKFSDSRVGRPRRSIDSASPDVGIKY</sequence>
<evidence type="ECO:0000256" key="1">
    <source>
        <dbReference type="SAM" id="MobiDB-lite"/>
    </source>
</evidence>
<feature type="domain" description="YagK/YfjJ C-terminal" evidence="2">
    <location>
        <begin position="191"/>
        <end position="285"/>
    </location>
</feature>
<dbReference type="AlphaFoldDB" id="A0A7W5B6Q6"/>
<organism evidence="3 4">
    <name type="scientific">Pseudoduganella violacea</name>
    <dbReference type="NCBI Taxonomy" id="1715466"/>
    <lineage>
        <taxon>Bacteria</taxon>
        <taxon>Pseudomonadati</taxon>
        <taxon>Pseudomonadota</taxon>
        <taxon>Betaproteobacteria</taxon>
        <taxon>Burkholderiales</taxon>
        <taxon>Oxalobacteraceae</taxon>
        <taxon>Telluria group</taxon>
        <taxon>Pseudoduganella</taxon>
    </lineage>
</organism>
<evidence type="ECO:0000313" key="4">
    <source>
        <dbReference type="Proteomes" id="UP000541535"/>
    </source>
</evidence>
<evidence type="ECO:0000313" key="3">
    <source>
        <dbReference type="EMBL" id="MBB3117569.1"/>
    </source>
</evidence>
<feature type="region of interest" description="Disordered" evidence="1">
    <location>
        <begin position="350"/>
        <end position="374"/>
    </location>
</feature>
<protein>
    <recommendedName>
        <fullName evidence="2">YagK/YfjJ C-terminal domain-containing protein</fullName>
    </recommendedName>
</protein>
<accession>A0A7W5B6Q6</accession>
<keyword evidence="4" id="KW-1185">Reference proteome</keyword>
<dbReference type="EMBL" id="JACHXD010000001">
    <property type="protein sequence ID" value="MBB3117569.1"/>
    <property type="molecule type" value="Genomic_DNA"/>
</dbReference>
<name>A0A7W5B6Q6_9BURK</name>
<dbReference type="Pfam" id="PF11726">
    <property type="entry name" value="YagK_YfjJ_C"/>
    <property type="match status" value="1"/>
</dbReference>
<dbReference type="InterPro" id="IPR057271">
    <property type="entry name" value="YagK_YfjJ_C"/>
</dbReference>
<dbReference type="RefSeq" id="WP_183439497.1">
    <property type="nucleotide sequence ID" value="NZ_JACHXD010000001.1"/>
</dbReference>
<dbReference type="Proteomes" id="UP000541535">
    <property type="component" value="Unassembled WGS sequence"/>
</dbReference>
<proteinExistence type="predicted"/>
<comment type="caution">
    <text evidence="3">The sequence shown here is derived from an EMBL/GenBank/DDBJ whole genome shotgun (WGS) entry which is preliminary data.</text>
</comment>